<dbReference type="InterPro" id="IPR009057">
    <property type="entry name" value="Homeodomain-like_sf"/>
</dbReference>
<sequence length="330" mass="34546">MLVASGRIDMFRGFFARMIIELIALDGMMASGLAITADLVETANRLRGQAGRTRLFSLRLSGAGAGAAGVFLNLAVAEADAPPADLVVVPGLGFATPDALAAGLARPDVQAAGARLAAAVGGGAEVAAACSSVFLLAAAGLLDGRRATTSWWLAPVFARMHPQVRLDPDALVVRDGPVTTAGAAMAQMDLMLQVVARHGGPGLAQDCARLLLLDQRSSQARYMAPGFMAAADDRIARAEAWARARLDQPFTAAEMAAAAGLAPRTFARRMARATGLSPVGFIQRLRLERATELRETTRLSMEEIAARVGYADASTLRRLMRRVGAAGRRG</sequence>
<comment type="caution">
    <text evidence="5">The sequence shown here is derived from an EMBL/GenBank/DDBJ whole genome shotgun (WGS) entry which is preliminary data.</text>
</comment>
<evidence type="ECO:0000259" key="4">
    <source>
        <dbReference type="PROSITE" id="PS01124"/>
    </source>
</evidence>
<gene>
    <name evidence="5" type="ORF">DCK97_13970</name>
</gene>
<dbReference type="Pfam" id="PF12833">
    <property type="entry name" value="HTH_18"/>
    <property type="match status" value="1"/>
</dbReference>
<dbReference type="InterPro" id="IPR002818">
    <property type="entry name" value="DJ-1/PfpI"/>
</dbReference>
<evidence type="ECO:0000256" key="2">
    <source>
        <dbReference type="ARBA" id="ARBA00023163"/>
    </source>
</evidence>
<feature type="transmembrane region" description="Helical" evidence="3">
    <location>
        <begin position="14"/>
        <end position="35"/>
    </location>
</feature>
<proteinExistence type="predicted"/>
<feature type="transmembrane region" description="Helical" evidence="3">
    <location>
        <begin position="56"/>
        <end position="76"/>
    </location>
</feature>
<dbReference type="SMART" id="SM00342">
    <property type="entry name" value="HTH_ARAC"/>
    <property type="match status" value="1"/>
</dbReference>
<dbReference type="GO" id="GO:0003700">
    <property type="term" value="F:DNA-binding transcription factor activity"/>
    <property type="evidence" value="ECO:0007669"/>
    <property type="project" value="InterPro"/>
</dbReference>
<dbReference type="InterPro" id="IPR052158">
    <property type="entry name" value="INH-QAR"/>
</dbReference>
<dbReference type="SUPFAM" id="SSF52317">
    <property type="entry name" value="Class I glutamine amidotransferase-like"/>
    <property type="match status" value="1"/>
</dbReference>
<dbReference type="PANTHER" id="PTHR43130">
    <property type="entry name" value="ARAC-FAMILY TRANSCRIPTIONAL REGULATOR"/>
    <property type="match status" value="1"/>
</dbReference>
<keyword evidence="2" id="KW-0804">Transcription</keyword>
<name>A0A3B9IKY8_9PROT</name>
<keyword evidence="3" id="KW-0472">Membrane</keyword>
<evidence type="ECO:0000313" key="6">
    <source>
        <dbReference type="Proteomes" id="UP000257706"/>
    </source>
</evidence>
<dbReference type="PANTHER" id="PTHR43130:SF3">
    <property type="entry name" value="HTH-TYPE TRANSCRIPTIONAL REGULATOR RV1931C"/>
    <property type="match status" value="1"/>
</dbReference>
<evidence type="ECO:0000256" key="3">
    <source>
        <dbReference type="SAM" id="Phobius"/>
    </source>
</evidence>
<feature type="transmembrane region" description="Helical" evidence="3">
    <location>
        <begin position="116"/>
        <end position="142"/>
    </location>
</feature>
<dbReference type="SUPFAM" id="SSF46689">
    <property type="entry name" value="Homeodomain-like"/>
    <property type="match status" value="1"/>
</dbReference>
<organism evidence="5 6">
    <name type="scientific">Tistrella mobilis</name>
    <dbReference type="NCBI Taxonomy" id="171437"/>
    <lineage>
        <taxon>Bacteria</taxon>
        <taxon>Pseudomonadati</taxon>
        <taxon>Pseudomonadota</taxon>
        <taxon>Alphaproteobacteria</taxon>
        <taxon>Geminicoccales</taxon>
        <taxon>Geminicoccaceae</taxon>
        <taxon>Tistrella</taxon>
    </lineage>
</organism>
<dbReference type="EMBL" id="DMAI01000219">
    <property type="protein sequence ID" value="HAE48521.1"/>
    <property type="molecule type" value="Genomic_DNA"/>
</dbReference>
<dbReference type="Proteomes" id="UP000257706">
    <property type="component" value="Unassembled WGS sequence"/>
</dbReference>
<dbReference type="Gene3D" id="3.40.50.880">
    <property type="match status" value="1"/>
</dbReference>
<accession>A0A3B9IKY8</accession>
<dbReference type="Gene3D" id="1.10.10.60">
    <property type="entry name" value="Homeodomain-like"/>
    <property type="match status" value="1"/>
</dbReference>
<keyword evidence="1" id="KW-0805">Transcription regulation</keyword>
<dbReference type="InterPro" id="IPR029062">
    <property type="entry name" value="Class_I_gatase-like"/>
</dbReference>
<feature type="domain" description="HTH araC/xylS-type" evidence="4">
    <location>
        <begin position="236"/>
        <end position="322"/>
    </location>
</feature>
<dbReference type="GO" id="GO:0043565">
    <property type="term" value="F:sequence-specific DNA binding"/>
    <property type="evidence" value="ECO:0007669"/>
    <property type="project" value="InterPro"/>
</dbReference>
<reference evidence="5 6" key="1">
    <citation type="journal article" date="2018" name="Nat. Biotechnol.">
        <title>A standardized bacterial taxonomy based on genome phylogeny substantially revises the tree of life.</title>
        <authorList>
            <person name="Parks D.H."/>
            <person name="Chuvochina M."/>
            <person name="Waite D.W."/>
            <person name="Rinke C."/>
            <person name="Skarshewski A."/>
            <person name="Chaumeil P.A."/>
            <person name="Hugenholtz P."/>
        </authorList>
    </citation>
    <scope>NUCLEOTIDE SEQUENCE [LARGE SCALE GENOMIC DNA]</scope>
    <source>
        <strain evidence="5">UBA8739</strain>
    </source>
</reference>
<dbReference type="InterPro" id="IPR018060">
    <property type="entry name" value="HTH_AraC"/>
</dbReference>
<keyword evidence="3" id="KW-0812">Transmembrane</keyword>
<dbReference type="AlphaFoldDB" id="A0A3B9IKY8"/>
<keyword evidence="3" id="KW-1133">Transmembrane helix</keyword>
<evidence type="ECO:0000313" key="5">
    <source>
        <dbReference type="EMBL" id="HAE48521.1"/>
    </source>
</evidence>
<dbReference type="Pfam" id="PF01965">
    <property type="entry name" value="DJ-1_PfpI"/>
    <property type="match status" value="1"/>
</dbReference>
<evidence type="ECO:0000256" key="1">
    <source>
        <dbReference type="ARBA" id="ARBA00023015"/>
    </source>
</evidence>
<protein>
    <submittedName>
        <fullName evidence="5">AraC family transcriptional regulator</fullName>
    </submittedName>
</protein>
<dbReference type="PROSITE" id="PS01124">
    <property type="entry name" value="HTH_ARAC_FAMILY_2"/>
    <property type="match status" value="1"/>
</dbReference>